<protein>
    <submittedName>
        <fullName evidence="1">Uncharacterized protein</fullName>
    </submittedName>
</protein>
<dbReference type="Proteomes" id="UP000831290">
    <property type="component" value="Chromosome"/>
</dbReference>
<sequence length="200" mass="22769">MRKNIWGLLLVLPLCLLGQNKNTILPANVQIKVATMAAPPEFREEATVMGYNAEGEFITLRKGSNGFICLAPNYKTPKYYASYCYPESLEPLMKRGRQLVAEGRAVEKNEVRAKEYEEGKLKIPEQPSILYAYWGTLENLDQETGEMNDGRRRYVIYVPKAMAKDLGMSNKPNNLGMPWLMEEGTYKAHIMITPPLDHNH</sequence>
<organism evidence="1 2">
    <name type="scientific">Abyssalbus ytuae</name>
    <dbReference type="NCBI Taxonomy" id="2926907"/>
    <lineage>
        <taxon>Bacteria</taxon>
        <taxon>Pseudomonadati</taxon>
        <taxon>Bacteroidota</taxon>
        <taxon>Flavobacteriia</taxon>
        <taxon>Flavobacteriales</taxon>
        <taxon>Flavobacteriaceae</taxon>
        <taxon>Abyssalbus</taxon>
    </lineage>
</organism>
<name>A0A9E6ZIC9_9FLAO</name>
<keyword evidence="2" id="KW-1185">Reference proteome</keyword>
<reference evidence="1" key="1">
    <citation type="submission" date="2022-03" db="EMBL/GenBank/DDBJ databases">
        <title>Description of Abyssus ytuae gen. nov., sp. nov., a novel member of the family Flavobacteriaceae isolated from the sediment of Mariana Trench.</title>
        <authorList>
            <person name="Zhang J."/>
            <person name="Xu X."/>
        </authorList>
    </citation>
    <scope>NUCLEOTIDE SEQUENCE</scope>
    <source>
        <strain evidence="1">MT3330</strain>
    </source>
</reference>
<dbReference type="KEGG" id="fbm:MQE35_09965"/>
<gene>
    <name evidence="1" type="ORF">MQE35_09965</name>
</gene>
<dbReference type="EMBL" id="CP094358">
    <property type="protein sequence ID" value="UOB16064.1"/>
    <property type="molecule type" value="Genomic_DNA"/>
</dbReference>
<dbReference type="AlphaFoldDB" id="A0A9E6ZIC9"/>
<accession>A0A9E6ZIC9</accession>
<proteinExistence type="predicted"/>
<evidence type="ECO:0000313" key="1">
    <source>
        <dbReference type="EMBL" id="UOB16064.1"/>
    </source>
</evidence>
<dbReference type="RefSeq" id="WP_255841215.1">
    <property type="nucleotide sequence ID" value="NZ_CP094358.1"/>
</dbReference>
<evidence type="ECO:0000313" key="2">
    <source>
        <dbReference type="Proteomes" id="UP000831290"/>
    </source>
</evidence>